<reference evidence="1" key="1">
    <citation type="journal article" date="2020" name="Stud. Mycol.">
        <title>101 Dothideomycetes genomes: a test case for predicting lifestyles and emergence of pathogens.</title>
        <authorList>
            <person name="Haridas S."/>
            <person name="Albert R."/>
            <person name="Binder M."/>
            <person name="Bloem J."/>
            <person name="Labutti K."/>
            <person name="Salamov A."/>
            <person name="Andreopoulos B."/>
            <person name="Baker S."/>
            <person name="Barry K."/>
            <person name="Bills G."/>
            <person name="Bluhm B."/>
            <person name="Cannon C."/>
            <person name="Castanera R."/>
            <person name="Culley D."/>
            <person name="Daum C."/>
            <person name="Ezra D."/>
            <person name="Gonzalez J."/>
            <person name="Henrissat B."/>
            <person name="Kuo A."/>
            <person name="Liang C."/>
            <person name="Lipzen A."/>
            <person name="Lutzoni F."/>
            <person name="Magnuson J."/>
            <person name="Mondo S."/>
            <person name="Nolan M."/>
            <person name="Ohm R."/>
            <person name="Pangilinan J."/>
            <person name="Park H.-J."/>
            <person name="Ramirez L."/>
            <person name="Alfaro M."/>
            <person name="Sun H."/>
            <person name="Tritt A."/>
            <person name="Yoshinaga Y."/>
            <person name="Zwiers L.-H."/>
            <person name="Turgeon B."/>
            <person name="Goodwin S."/>
            <person name="Spatafora J."/>
            <person name="Crous P."/>
            <person name="Grigoriev I."/>
        </authorList>
    </citation>
    <scope>NUCLEOTIDE SEQUENCE</scope>
    <source>
        <strain evidence="1">CBS 525.71</strain>
    </source>
</reference>
<sequence length="404" mass="42852">MMLRHLLLLGTALGVTYAQTLLEALSKVPELSNFTTFYQNNEAFAAAYFGNESSYPITFLAPSNDAFTTYHAQHQVSLFDVGPDVLLQLLQYHTLVSNMNQDNFTSVGTKGITAPTMLKDSPANNRTTGASLGAKFGGAERARGQVVFIQSAGQASSPTRFKLMSRQSSDPQNAGIRSGLASTVNLQTLDANQGTWDGGSFHIVDGLLTLPTTCARTIRSAGLASLDNAFNRTRLWSALDGSKNVTCLGPSNAAFQAAGNPDTVLNATALTGALLYHTLPEVAYSDFLVDGQVFKSLQNGTVRVRVEESEGERTIWFNNAKVINANVLTHNGLVHVLDAIMVPLEQLNSTNTTASGTPSSRPSSTVTNTASPTAASSNAAAPLAKALRFDGALWTFGASLLALL</sequence>
<evidence type="ECO:0000313" key="1">
    <source>
        <dbReference type="EMBL" id="KAF2628157.1"/>
    </source>
</evidence>
<accession>A0ACB6S2G2</accession>
<comment type="caution">
    <text evidence="1">The sequence shown here is derived from an EMBL/GenBank/DDBJ whole genome shotgun (WGS) entry which is preliminary data.</text>
</comment>
<organism evidence="1 2">
    <name type="scientific">Macroventuria anomochaeta</name>
    <dbReference type="NCBI Taxonomy" id="301207"/>
    <lineage>
        <taxon>Eukaryota</taxon>
        <taxon>Fungi</taxon>
        <taxon>Dikarya</taxon>
        <taxon>Ascomycota</taxon>
        <taxon>Pezizomycotina</taxon>
        <taxon>Dothideomycetes</taxon>
        <taxon>Pleosporomycetidae</taxon>
        <taxon>Pleosporales</taxon>
        <taxon>Pleosporineae</taxon>
        <taxon>Didymellaceae</taxon>
        <taxon>Macroventuria</taxon>
    </lineage>
</organism>
<evidence type="ECO:0000313" key="2">
    <source>
        <dbReference type="Proteomes" id="UP000799754"/>
    </source>
</evidence>
<protein>
    <submittedName>
        <fullName evidence="1">FAS1 domain-containing protein</fullName>
    </submittedName>
</protein>
<dbReference type="Proteomes" id="UP000799754">
    <property type="component" value="Unassembled WGS sequence"/>
</dbReference>
<proteinExistence type="predicted"/>
<dbReference type="EMBL" id="MU006714">
    <property type="protein sequence ID" value="KAF2628157.1"/>
    <property type="molecule type" value="Genomic_DNA"/>
</dbReference>
<keyword evidence="2" id="KW-1185">Reference proteome</keyword>
<name>A0ACB6S2G2_9PLEO</name>
<gene>
    <name evidence="1" type="ORF">BU25DRAFT_40856</name>
</gene>